<dbReference type="EMBL" id="DULP01000166">
    <property type="protein sequence ID" value="HHW34644.1"/>
    <property type="molecule type" value="Genomic_DNA"/>
</dbReference>
<keyword evidence="1 2" id="KW-0732">Signal</keyword>
<proteinExistence type="predicted"/>
<dbReference type="Pfam" id="PF13505">
    <property type="entry name" value="OMP_b-brl"/>
    <property type="match status" value="1"/>
</dbReference>
<evidence type="ECO:0000259" key="3">
    <source>
        <dbReference type="Pfam" id="PF13505"/>
    </source>
</evidence>
<sequence length="199" mass="21195">MNKMILATALVCSSATVAMAGGYVAPVIESEPVVVAPAAAGWSGFYGGIQLGSAELSMEAIEDTGRHYGLHVGYLRDYGRLVAGAELSYDKLDDYDAIEIGREGAEGDVIRAKLLAGYDAGRFLPYAAVSYAQVTLEGGSESWNDNGFGLGLGAKFAATPRLMLGVEWMTNAFEYDCPQLEDSFDLDLSTISISASYRF</sequence>
<evidence type="ECO:0000256" key="1">
    <source>
        <dbReference type="ARBA" id="ARBA00022729"/>
    </source>
</evidence>
<dbReference type="Gene3D" id="2.40.160.20">
    <property type="match status" value="1"/>
</dbReference>
<dbReference type="AlphaFoldDB" id="A0A832PN84"/>
<evidence type="ECO:0000313" key="5">
    <source>
        <dbReference type="Proteomes" id="UP000580830"/>
    </source>
</evidence>
<feature type="signal peptide" evidence="2">
    <location>
        <begin position="1"/>
        <end position="20"/>
    </location>
</feature>
<dbReference type="RefSeq" id="WP_303730656.1">
    <property type="nucleotide sequence ID" value="NZ_DULP01000166.1"/>
</dbReference>
<evidence type="ECO:0000313" key="4">
    <source>
        <dbReference type="EMBL" id="HHW34644.1"/>
    </source>
</evidence>
<feature type="chain" id="PRO_5032443513" evidence="2">
    <location>
        <begin position="21"/>
        <end position="199"/>
    </location>
</feature>
<comment type="caution">
    <text evidence="4">The sequence shown here is derived from an EMBL/GenBank/DDBJ whole genome shotgun (WGS) entry which is preliminary data.</text>
</comment>
<dbReference type="Proteomes" id="UP000580830">
    <property type="component" value="Unassembled WGS sequence"/>
</dbReference>
<reference evidence="4 5" key="1">
    <citation type="journal article" date="2020" name="Biotechnol. Biofuels">
        <title>New insights from the biogas microbiome by comprehensive genome-resolved metagenomics of nearly 1600 species originating from multiple anaerobic digesters.</title>
        <authorList>
            <person name="Campanaro S."/>
            <person name="Treu L."/>
            <person name="Rodriguez-R L.M."/>
            <person name="Kovalovszki A."/>
            <person name="Ziels R.M."/>
            <person name="Maus I."/>
            <person name="Zhu X."/>
            <person name="Kougias P.G."/>
            <person name="Basile A."/>
            <person name="Luo G."/>
            <person name="Schluter A."/>
            <person name="Konstantinidis K.T."/>
            <person name="Angelidaki I."/>
        </authorList>
    </citation>
    <scope>NUCLEOTIDE SEQUENCE [LARGE SCALE GENOMIC DNA]</scope>
    <source>
        <strain evidence="4">AS04akNAM_125</strain>
    </source>
</reference>
<dbReference type="InterPro" id="IPR011250">
    <property type="entry name" value="OMP/PagP_B-barrel"/>
</dbReference>
<feature type="domain" description="Outer membrane protein beta-barrel" evidence="3">
    <location>
        <begin position="36"/>
        <end position="199"/>
    </location>
</feature>
<dbReference type="SUPFAM" id="SSF56925">
    <property type="entry name" value="OMPA-like"/>
    <property type="match status" value="1"/>
</dbReference>
<gene>
    <name evidence="4" type="ORF">GXX24_10970</name>
</gene>
<dbReference type="InterPro" id="IPR027385">
    <property type="entry name" value="Beta-barrel_OMP"/>
</dbReference>
<name>A0A832PN84_9RHOB</name>
<protein>
    <submittedName>
        <fullName evidence="4">Porin family protein</fullName>
    </submittedName>
</protein>
<evidence type="ECO:0000256" key="2">
    <source>
        <dbReference type="SAM" id="SignalP"/>
    </source>
</evidence>
<accession>A0A832PN84</accession>
<organism evidence="4 5">
    <name type="scientific">Paracoccus solventivorans</name>
    <dbReference type="NCBI Taxonomy" id="53463"/>
    <lineage>
        <taxon>Bacteria</taxon>
        <taxon>Pseudomonadati</taxon>
        <taxon>Pseudomonadota</taxon>
        <taxon>Alphaproteobacteria</taxon>
        <taxon>Rhodobacterales</taxon>
        <taxon>Paracoccaceae</taxon>
        <taxon>Paracoccus</taxon>
    </lineage>
</organism>